<comment type="caution">
    <text evidence="2">The sequence shown here is derived from an EMBL/GenBank/DDBJ whole genome shotgun (WGS) entry which is preliminary data.</text>
</comment>
<accession>A0A830GR19</accession>
<evidence type="ECO:0000313" key="3">
    <source>
        <dbReference type="Proteomes" id="UP000605784"/>
    </source>
</evidence>
<protein>
    <recommendedName>
        <fullName evidence="1">ParB-like N-terminal domain-containing protein</fullName>
    </recommendedName>
</protein>
<dbReference type="InterPro" id="IPR036086">
    <property type="entry name" value="ParB/Sulfiredoxin_sf"/>
</dbReference>
<organism evidence="2 3">
    <name type="scientific">Haloarcula pellucida</name>
    <dbReference type="NCBI Taxonomy" id="1427151"/>
    <lineage>
        <taxon>Archaea</taxon>
        <taxon>Methanobacteriati</taxon>
        <taxon>Methanobacteriota</taxon>
        <taxon>Stenosarchaea group</taxon>
        <taxon>Halobacteria</taxon>
        <taxon>Halobacteriales</taxon>
        <taxon>Haloarculaceae</taxon>
        <taxon>Haloarcula</taxon>
    </lineage>
</organism>
<evidence type="ECO:0000313" key="2">
    <source>
        <dbReference type="EMBL" id="GGO03611.1"/>
    </source>
</evidence>
<dbReference type="InterPro" id="IPR003115">
    <property type="entry name" value="ParB_N"/>
</dbReference>
<gene>
    <name evidence="2" type="ORF">GCM10009030_39460</name>
</gene>
<reference evidence="2" key="2">
    <citation type="submission" date="2020-09" db="EMBL/GenBank/DDBJ databases">
        <authorList>
            <person name="Sun Q."/>
            <person name="Ohkuma M."/>
        </authorList>
    </citation>
    <scope>NUCLEOTIDE SEQUENCE</scope>
    <source>
        <strain evidence="2">JCM 17820</strain>
    </source>
</reference>
<reference evidence="2" key="1">
    <citation type="journal article" date="2014" name="Int. J. Syst. Evol. Microbiol.">
        <title>Complete genome sequence of Corynebacterium casei LMG S-19264T (=DSM 44701T), isolated from a smear-ripened cheese.</title>
        <authorList>
            <consortium name="US DOE Joint Genome Institute (JGI-PGF)"/>
            <person name="Walter F."/>
            <person name="Albersmeier A."/>
            <person name="Kalinowski J."/>
            <person name="Ruckert C."/>
        </authorList>
    </citation>
    <scope>NUCLEOTIDE SEQUENCE</scope>
    <source>
        <strain evidence="2">JCM 17820</strain>
    </source>
</reference>
<feature type="domain" description="ParB-like N-terminal" evidence="1">
    <location>
        <begin position="109"/>
        <end position="199"/>
    </location>
</feature>
<name>A0A830GR19_9EURY</name>
<proteinExistence type="predicted"/>
<sequence length="242" mass="27340">MTERSLSPGDVVIDREQAATDEAVVVNTPPVASKDWYVQSNDTTVARDNPNYPADETVAIVVYRDTLRHCRPKYAGYQHLELAQLDADDVSYYAFPQSRLERVGTVDPTTVALDAIDAAPYHSRNFDVEANRAFVDGIRQRGYPRPIPVVRDVDDGYEIVNGHKRVWASHIAGLDRIRAHVIHIDDWDAAQRFAAHHLDGSYSLDEGRVALPRLRERWGPQVNALDIDDRYLSDRQEHSTPA</sequence>
<dbReference type="Proteomes" id="UP000605784">
    <property type="component" value="Unassembled WGS sequence"/>
</dbReference>
<dbReference type="SUPFAM" id="SSF110849">
    <property type="entry name" value="ParB/Sulfiredoxin"/>
    <property type="match status" value="1"/>
</dbReference>
<dbReference type="SMART" id="SM00470">
    <property type="entry name" value="ParB"/>
    <property type="match status" value="1"/>
</dbReference>
<dbReference type="Pfam" id="PF02195">
    <property type="entry name" value="ParB_N"/>
    <property type="match status" value="1"/>
</dbReference>
<evidence type="ECO:0000259" key="1">
    <source>
        <dbReference type="SMART" id="SM00470"/>
    </source>
</evidence>
<dbReference type="AlphaFoldDB" id="A0A830GR19"/>
<dbReference type="RefSeq" id="WP_189002058.1">
    <property type="nucleotide sequence ID" value="NZ_BMOU01000008.1"/>
</dbReference>
<dbReference type="EMBL" id="BMOU01000008">
    <property type="protein sequence ID" value="GGO03611.1"/>
    <property type="molecule type" value="Genomic_DNA"/>
</dbReference>
<dbReference type="Gene3D" id="3.90.1530.10">
    <property type="entry name" value="Conserved hypothetical protein from pyrococcus furiosus pfu- 392566-001, ParB domain"/>
    <property type="match status" value="1"/>
</dbReference>
<keyword evidence="3" id="KW-1185">Reference proteome</keyword>